<evidence type="ECO:0000256" key="1">
    <source>
        <dbReference type="SAM" id="Phobius"/>
    </source>
</evidence>
<dbReference type="AlphaFoldDB" id="A0A424FHA0"/>
<keyword evidence="1" id="KW-0472">Membrane</keyword>
<reference evidence="2 3" key="1">
    <citation type="submission" date="2017-09" db="EMBL/GenBank/DDBJ databases">
        <title>Phenotypic and genotypic characterization of Colombian isolates of Neisseria meningitidis recovered from invasive disease.</title>
        <authorList>
            <person name="Duarte C."/>
            <person name="Gabastou J.M."/>
            <person name="Moreno J."/>
        </authorList>
    </citation>
    <scope>NUCLEOTIDE SEQUENCE [LARGE SCALE GENOMIC DNA]</scope>
    <source>
        <strain evidence="2 3">INS-Nm1012</strain>
    </source>
</reference>
<evidence type="ECO:0000313" key="3">
    <source>
        <dbReference type="Proteomes" id="UP000283666"/>
    </source>
</evidence>
<feature type="transmembrane region" description="Helical" evidence="1">
    <location>
        <begin position="136"/>
        <end position="154"/>
    </location>
</feature>
<dbReference type="EMBL" id="NWZY01000007">
    <property type="protein sequence ID" value="RQK79880.1"/>
    <property type="molecule type" value="Genomic_DNA"/>
</dbReference>
<dbReference type="Proteomes" id="UP000283666">
    <property type="component" value="Unassembled WGS sequence"/>
</dbReference>
<organism evidence="2 3">
    <name type="scientific">Neisseria meningitidis</name>
    <dbReference type="NCBI Taxonomy" id="487"/>
    <lineage>
        <taxon>Bacteria</taxon>
        <taxon>Pseudomonadati</taxon>
        <taxon>Pseudomonadota</taxon>
        <taxon>Betaproteobacteria</taxon>
        <taxon>Neisseriales</taxon>
        <taxon>Neisseriaceae</taxon>
        <taxon>Neisseria</taxon>
    </lineage>
</organism>
<accession>A0A424FHA0</accession>
<sequence length="155" mass="17530">MMMSQVHETEILQLIADVMRDTGIRIDADDPIVAMLFAQKRELAQFLQQSGDEQNAQRERFLADFQTHSESIITAAAELQSQKQELLASLLQANAQDRAEMEQKLFGSISRRVQTQFQAQATELAKHISGSLKMGVMMWAAVQMLIFAVMIFLLK</sequence>
<protein>
    <submittedName>
        <fullName evidence="2">Transcriptional regulator</fullName>
    </submittedName>
</protein>
<name>A0A424FHA0_NEIME</name>
<evidence type="ECO:0000313" key="2">
    <source>
        <dbReference type="EMBL" id="RQK79880.1"/>
    </source>
</evidence>
<proteinExistence type="predicted"/>
<gene>
    <name evidence="2" type="ORF">COH52_03790</name>
</gene>
<keyword evidence="1" id="KW-1133">Transmembrane helix</keyword>
<keyword evidence="1" id="KW-0812">Transmembrane</keyword>
<comment type="caution">
    <text evidence="2">The sequence shown here is derived from an EMBL/GenBank/DDBJ whole genome shotgun (WGS) entry which is preliminary data.</text>
</comment>